<evidence type="ECO:0000313" key="4">
    <source>
        <dbReference type="Proteomes" id="UP000256269"/>
    </source>
</evidence>
<dbReference type="EMBL" id="QUNO01000030">
    <property type="protein sequence ID" value="REH27095.1"/>
    <property type="molecule type" value="Genomic_DNA"/>
</dbReference>
<organism evidence="3 4">
    <name type="scientific">Kutzneria buriramensis</name>
    <dbReference type="NCBI Taxonomy" id="1045776"/>
    <lineage>
        <taxon>Bacteria</taxon>
        <taxon>Bacillati</taxon>
        <taxon>Actinomycetota</taxon>
        <taxon>Actinomycetes</taxon>
        <taxon>Pseudonocardiales</taxon>
        <taxon>Pseudonocardiaceae</taxon>
        <taxon>Kutzneria</taxon>
    </lineage>
</organism>
<dbReference type="OrthoDB" id="1456570at2"/>
<feature type="compositionally biased region" description="Polar residues" evidence="1">
    <location>
        <begin position="161"/>
        <end position="172"/>
    </location>
</feature>
<gene>
    <name evidence="3" type="ORF">BCF44_13066</name>
</gene>
<evidence type="ECO:0000313" key="3">
    <source>
        <dbReference type="EMBL" id="REH27095.1"/>
    </source>
</evidence>
<dbReference type="Proteomes" id="UP000256269">
    <property type="component" value="Unassembled WGS sequence"/>
</dbReference>
<sequence length="172" mass="18627">MARKPPAAVRARLLVRPRTQENSPRLSALPPRSRSALRTPIRPLDDLIRQKTLPEPSALAVVNVSLPAENGPYACPCCGYLTLDVRGGYEICPVCFWEDDGQDDHDAAVVRGGPNKDLSLAQARTNFAALGASSGRCLSHVRPPHDEEHPLRSPPTRRCDSSTTSGELDSLA</sequence>
<dbReference type="Pfam" id="PF14206">
    <property type="entry name" value="Cys_rich_CPCC"/>
    <property type="match status" value="1"/>
</dbReference>
<comment type="caution">
    <text evidence="3">The sequence shown here is derived from an EMBL/GenBank/DDBJ whole genome shotgun (WGS) entry which is preliminary data.</text>
</comment>
<feature type="compositionally biased region" description="Low complexity" evidence="1">
    <location>
        <begin position="1"/>
        <end position="17"/>
    </location>
</feature>
<protein>
    <submittedName>
        <fullName evidence="3">Cysteine-rich CPCC</fullName>
    </submittedName>
</protein>
<proteinExistence type="predicted"/>
<dbReference type="AlphaFoldDB" id="A0A3E0GVP8"/>
<evidence type="ECO:0000256" key="1">
    <source>
        <dbReference type="SAM" id="MobiDB-lite"/>
    </source>
</evidence>
<name>A0A3E0GVP8_9PSEU</name>
<accession>A0A3E0GVP8</accession>
<feature type="region of interest" description="Disordered" evidence="1">
    <location>
        <begin position="138"/>
        <end position="172"/>
    </location>
</feature>
<keyword evidence="4" id="KW-1185">Reference proteome</keyword>
<reference evidence="3 4" key="1">
    <citation type="submission" date="2018-08" db="EMBL/GenBank/DDBJ databases">
        <title>Genomic Encyclopedia of Archaeal and Bacterial Type Strains, Phase II (KMG-II): from individual species to whole genera.</title>
        <authorList>
            <person name="Goeker M."/>
        </authorList>
    </citation>
    <scope>NUCLEOTIDE SEQUENCE [LARGE SCALE GENOMIC DNA]</scope>
    <source>
        <strain evidence="3 4">DSM 45791</strain>
    </source>
</reference>
<feature type="domain" description="Cysteine-rich CPCC" evidence="2">
    <location>
        <begin position="73"/>
        <end position="148"/>
    </location>
</feature>
<feature type="region of interest" description="Disordered" evidence="1">
    <location>
        <begin position="1"/>
        <end position="36"/>
    </location>
</feature>
<evidence type="ECO:0000259" key="2">
    <source>
        <dbReference type="Pfam" id="PF14206"/>
    </source>
</evidence>
<dbReference type="InterPro" id="IPR025983">
    <property type="entry name" value="Cys_rich_CPCC"/>
</dbReference>